<keyword evidence="1" id="KW-0812">Transmembrane</keyword>
<protein>
    <recommendedName>
        <fullName evidence="3">Aspartyl protease</fullName>
    </recommendedName>
</protein>
<reference evidence="2" key="1">
    <citation type="submission" date="2018-06" db="EMBL/GenBank/DDBJ databases">
        <authorList>
            <person name="Zhirakovskaya E."/>
        </authorList>
    </citation>
    <scope>NUCLEOTIDE SEQUENCE</scope>
</reference>
<dbReference type="AlphaFoldDB" id="A0A3B1B287"/>
<gene>
    <name evidence="2" type="ORF">MNBD_GAMMA26-1612</name>
</gene>
<evidence type="ECO:0000313" key="2">
    <source>
        <dbReference type="EMBL" id="VAX05558.1"/>
    </source>
</evidence>
<dbReference type="GO" id="GO:0006508">
    <property type="term" value="P:proteolysis"/>
    <property type="evidence" value="ECO:0007669"/>
    <property type="project" value="InterPro"/>
</dbReference>
<dbReference type="CDD" id="cd05483">
    <property type="entry name" value="retropepsin_like_bacteria"/>
    <property type="match status" value="1"/>
</dbReference>
<dbReference type="InterPro" id="IPR021109">
    <property type="entry name" value="Peptidase_aspartic_dom_sf"/>
</dbReference>
<evidence type="ECO:0000256" key="1">
    <source>
        <dbReference type="SAM" id="Phobius"/>
    </source>
</evidence>
<dbReference type="InterPro" id="IPR034122">
    <property type="entry name" value="Retropepsin-like_bacterial"/>
</dbReference>
<sequence>MASEHPQSNNGTKRLGKGMIIAAWVMVLGLLTLFFNDILSHRYNPNQQLQSMAGSGEVVEVVLKRNRLGHYVASGLINNEPVIFLLDTGATDVALNEQLANKLQLQRGNRFIAHTANGKVYAWRTTLDSVKLGGVELANVRASILPSMHGDEVLLGMSFLKQLELIQRGSTLTIRQIK</sequence>
<keyword evidence="1" id="KW-1133">Transmembrane helix</keyword>
<dbReference type="SUPFAM" id="SSF50630">
    <property type="entry name" value="Acid proteases"/>
    <property type="match status" value="1"/>
</dbReference>
<accession>A0A3B1B287</accession>
<dbReference type="PROSITE" id="PS00141">
    <property type="entry name" value="ASP_PROTEASE"/>
    <property type="match status" value="1"/>
</dbReference>
<proteinExistence type="predicted"/>
<dbReference type="InterPro" id="IPR001969">
    <property type="entry name" value="Aspartic_peptidase_AS"/>
</dbReference>
<organism evidence="2">
    <name type="scientific">hydrothermal vent metagenome</name>
    <dbReference type="NCBI Taxonomy" id="652676"/>
    <lineage>
        <taxon>unclassified sequences</taxon>
        <taxon>metagenomes</taxon>
        <taxon>ecological metagenomes</taxon>
    </lineage>
</organism>
<dbReference type="InterPro" id="IPR011969">
    <property type="entry name" value="Clan_AA_Asp_peptidase_C"/>
</dbReference>
<feature type="transmembrane region" description="Helical" evidence="1">
    <location>
        <begin position="20"/>
        <end position="39"/>
    </location>
</feature>
<evidence type="ECO:0008006" key="3">
    <source>
        <dbReference type="Google" id="ProtNLM"/>
    </source>
</evidence>
<dbReference type="NCBIfam" id="TIGR02281">
    <property type="entry name" value="clan_AA_DTGA"/>
    <property type="match status" value="1"/>
</dbReference>
<dbReference type="EMBL" id="UOFX01000006">
    <property type="protein sequence ID" value="VAX05558.1"/>
    <property type="molecule type" value="Genomic_DNA"/>
</dbReference>
<keyword evidence="1" id="KW-0472">Membrane</keyword>
<dbReference type="Gene3D" id="2.40.70.10">
    <property type="entry name" value="Acid Proteases"/>
    <property type="match status" value="1"/>
</dbReference>
<dbReference type="GO" id="GO:0004190">
    <property type="term" value="F:aspartic-type endopeptidase activity"/>
    <property type="evidence" value="ECO:0007669"/>
    <property type="project" value="InterPro"/>
</dbReference>
<name>A0A3B1B287_9ZZZZ</name>
<dbReference type="Pfam" id="PF13975">
    <property type="entry name" value="gag-asp_proteas"/>
    <property type="match status" value="1"/>
</dbReference>